<dbReference type="GO" id="GO:0005886">
    <property type="term" value="C:plasma membrane"/>
    <property type="evidence" value="ECO:0007669"/>
    <property type="project" value="UniProtKB-SubCell"/>
</dbReference>
<comment type="subunit">
    <text evidence="9">Forms a complex with SecD. Part of the essential Sec protein translocation apparatus which comprises SecA, SecYEG and auxiliary proteins SecDF. Other proteins may also be involved.</text>
</comment>
<dbReference type="PANTHER" id="PTHR30081">
    <property type="entry name" value="PROTEIN-EXPORT MEMBRANE PROTEIN SEC"/>
    <property type="match status" value="1"/>
</dbReference>
<dbReference type="GO" id="GO:0015450">
    <property type="term" value="F:protein-transporting ATPase activity"/>
    <property type="evidence" value="ECO:0007669"/>
    <property type="project" value="InterPro"/>
</dbReference>
<dbReference type="PANTHER" id="PTHR30081:SF8">
    <property type="entry name" value="PROTEIN TRANSLOCASE SUBUNIT SECF"/>
    <property type="match status" value="1"/>
</dbReference>
<dbReference type="AlphaFoldDB" id="A0A0K2SN88"/>
<dbReference type="InterPro" id="IPR055344">
    <property type="entry name" value="SecD_SecF_C_bact"/>
</dbReference>
<comment type="subcellular location">
    <subcellularLocation>
        <location evidence="1 9">Cell membrane</location>
        <topology evidence="1 9">Multi-pass membrane protein</topology>
    </subcellularLocation>
</comment>
<feature type="transmembrane region" description="Helical" evidence="9">
    <location>
        <begin position="258"/>
        <end position="282"/>
    </location>
</feature>
<dbReference type="PATRIC" id="fig|1555112.3.peg.2677"/>
<dbReference type="KEGG" id="lpil:LIP_2637"/>
<dbReference type="STRING" id="1555112.LIP_2637"/>
<evidence type="ECO:0000256" key="3">
    <source>
        <dbReference type="ARBA" id="ARBA00022475"/>
    </source>
</evidence>
<dbReference type="Proteomes" id="UP000065807">
    <property type="component" value="Chromosome"/>
</dbReference>
<evidence type="ECO:0000256" key="2">
    <source>
        <dbReference type="ARBA" id="ARBA00022448"/>
    </source>
</evidence>
<accession>A0A0K2SN88</accession>
<dbReference type="OrthoDB" id="9805019at2"/>
<organism evidence="11 12">
    <name type="scientific">Limnochorda pilosa</name>
    <dbReference type="NCBI Taxonomy" id="1555112"/>
    <lineage>
        <taxon>Bacteria</taxon>
        <taxon>Bacillati</taxon>
        <taxon>Bacillota</taxon>
        <taxon>Limnochordia</taxon>
        <taxon>Limnochordales</taxon>
        <taxon>Limnochordaceae</taxon>
        <taxon>Limnochorda</taxon>
    </lineage>
</organism>
<dbReference type="Gene3D" id="1.20.1640.10">
    <property type="entry name" value="Multidrug efflux transporter AcrB transmembrane domain"/>
    <property type="match status" value="1"/>
</dbReference>
<name>A0A0K2SN88_LIMPI</name>
<sequence length="301" mass="32695">MTFDVMGRRRVFFLISGLLVLASAVLLATRGLNLGIDFTQGTLMERGFERVVSETELRQALADPALQNVNLGTPRVQHLGDGRQVLIRVPALSNEAIATIDRVLGERFGPVEVLRTEVVHPVIGAELLRRALLSLGLAAVGVLVYVSIRFEYSFGLMAIVADLHDALIALGVLSLLGWEVNTAFIAAILTVVGYSINDTIVVYDKIREVRSAHPRLSPAEAANRGVQETFVRSINTSLTTLVAVAVLVALGGETLRVFSVTLLVGILVGTYSSIFVASPLWVSWTEWLHRRSTRVRQASAS</sequence>
<dbReference type="GO" id="GO:0065002">
    <property type="term" value="P:intracellular protein transmembrane transport"/>
    <property type="evidence" value="ECO:0007669"/>
    <property type="project" value="UniProtKB-UniRule"/>
</dbReference>
<dbReference type="EMBL" id="AP014924">
    <property type="protein sequence ID" value="BAS28467.1"/>
    <property type="molecule type" value="Genomic_DNA"/>
</dbReference>
<keyword evidence="2 9" id="KW-0813">Transport</keyword>
<dbReference type="Pfam" id="PF07549">
    <property type="entry name" value="Sec_GG"/>
    <property type="match status" value="1"/>
</dbReference>
<feature type="transmembrane region" description="Helical" evidence="9">
    <location>
        <begin position="131"/>
        <end position="148"/>
    </location>
</feature>
<reference evidence="12" key="1">
    <citation type="submission" date="2015-07" db="EMBL/GenBank/DDBJ databases">
        <title>Complete genome sequence and phylogenetic analysis of Limnochorda pilosa.</title>
        <authorList>
            <person name="Watanabe M."/>
            <person name="Kojima H."/>
            <person name="Fukui M."/>
        </authorList>
    </citation>
    <scope>NUCLEOTIDE SEQUENCE [LARGE SCALE GENOMIC DNA]</scope>
    <source>
        <strain evidence="12">HC45</strain>
    </source>
</reference>
<keyword evidence="5 9" id="KW-0653">Protein transport</keyword>
<keyword evidence="7 9" id="KW-0811">Translocation</keyword>
<dbReference type="RefSeq" id="WP_082726283.1">
    <property type="nucleotide sequence ID" value="NZ_AP014924.1"/>
</dbReference>
<keyword evidence="3 9" id="KW-1003">Cell membrane</keyword>
<evidence type="ECO:0000313" key="12">
    <source>
        <dbReference type="Proteomes" id="UP000065807"/>
    </source>
</evidence>
<keyword evidence="12" id="KW-1185">Reference proteome</keyword>
<feature type="transmembrane region" description="Helical" evidence="9">
    <location>
        <begin position="234"/>
        <end position="252"/>
    </location>
</feature>
<dbReference type="InterPro" id="IPR005665">
    <property type="entry name" value="SecF_bac"/>
</dbReference>
<feature type="transmembrane region" description="Helical" evidence="9">
    <location>
        <begin position="155"/>
        <end position="178"/>
    </location>
</feature>
<evidence type="ECO:0000256" key="7">
    <source>
        <dbReference type="ARBA" id="ARBA00023010"/>
    </source>
</evidence>
<keyword evidence="8 9" id="KW-0472">Membrane</keyword>
<feature type="domain" description="Protein export membrane protein SecD/SecF C-terminal" evidence="10">
    <location>
        <begin position="111"/>
        <end position="286"/>
    </location>
</feature>
<comment type="caution">
    <text evidence="9">Lacks conserved residue(s) required for the propagation of feature annotation.</text>
</comment>
<keyword evidence="4 9" id="KW-0812">Transmembrane</keyword>
<dbReference type="NCBIfam" id="TIGR00916">
    <property type="entry name" value="2A0604s01"/>
    <property type="match status" value="1"/>
</dbReference>
<dbReference type="PRINTS" id="PR01755">
    <property type="entry name" value="SECFTRNLCASE"/>
</dbReference>
<dbReference type="GO" id="GO:0006605">
    <property type="term" value="P:protein targeting"/>
    <property type="evidence" value="ECO:0007669"/>
    <property type="project" value="UniProtKB-UniRule"/>
</dbReference>
<dbReference type="InterPro" id="IPR022813">
    <property type="entry name" value="SecD/SecF_arch_bac"/>
</dbReference>
<dbReference type="GO" id="GO:0043952">
    <property type="term" value="P:protein transport by the Sec complex"/>
    <property type="evidence" value="ECO:0007669"/>
    <property type="project" value="UniProtKB-UniRule"/>
</dbReference>
<evidence type="ECO:0000256" key="9">
    <source>
        <dbReference type="HAMAP-Rule" id="MF_01464"/>
    </source>
</evidence>
<evidence type="ECO:0000313" key="11">
    <source>
        <dbReference type="EMBL" id="BAS28467.1"/>
    </source>
</evidence>
<proteinExistence type="inferred from homology"/>
<comment type="function">
    <text evidence="9">Part of the Sec protein translocase complex. Interacts with the SecYEG preprotein conducting channel. SecDF uses the proton motive force (PMF) to complete protein translocation after the ATP-dependent function of SecA.</text>
</comment>
<gene>
    <name evidence="9" type="primary">secF</name>
    <name evidence="11" type="ORF">LIP_2637</name>
</gene>
<evidence type="ECO:0000256" key="5">
    <source>
        <dbReference type="ARBA" id="ARBA00022927"/>
    </source>
</evidence>
<comment type="similarity">
    <text evidence="9">Belongs to the SecD/SecF family. SecF subfamily.</text>
</comment>
<protein>
    <recommendedName>
        <fullName evidence="9">Protein-export membrane protein SecF</fullName>
    </recommendedName>
</protein>
<evidence type="ECO:0000259" key="10">
    <source>
        <dbReference type="Pfam" id="PF02355"/>
    </source>
</evidence>
<dbReference type="InterPro" id="IPR022645">
    <property type="entry name" value="SecD/SecF_bac"/>
</dbReference>
<keyword evidence="6 9" id="KW-1133">Transmembrane helix</keyword>
<evidence type="ECO:0000256" key="4">
    <source>
        <dbReference type="ARBA" id="ARBA00022692"/>
    </source>
</evidence>
<evidence type="ECO:0000256" key="1">
    <source>
        <dbReference type="ARBA" id="ARBA00004651"/>
    </source>
</evidence>
<dbReference type="InterPro" id="IPR022646">
    <property type="entry name" value="SecD/SecF_CS"/>
</dbReference>
<evidence type="ECO:0000256" key="8">
    <source>
        <dbReference type="ARBA" id="ARBA00023136"/>
    </source>
</evidence>
<feature type="transmembrane region" description="Helical" evidence="9">
    <location>
        <begin position="184"/>
        <end position="203"/>
    </location>
</feature>
<dbReference type="HAMAP" id="MF_01464_B">
    <property type="entry name" value="SecF_B"/>
    <property type="match status" value="1"/>
</dbReference>
<evidence type="ECO:0000256" key="6">
    <source>
        <dbReference type="ARBA" id="ARBA00022989"/>
    </source>
</evidence>
<reference evidence="12" key="2">
    <citation type="journal article" date="2016" name="Int. J. Syst. Evol. Microbiol.">
        <title>Complete genome sequence and cell structure of Limnochorda pilosa, a Gram-negative spore-former within the phylum Firmicutes.</title>
        <authorList>
            <person name="Watanabe M."/>
            <person name="Kojima H."/>
            <person name="Fukui M."/>
        </authorList>
    </citation>
    <scope>NUCLEOTIDE SEQUENCE [LARGE SCALE GENOMIC DNA]</scope>
    <source>
        <strain evidence="12">HC45</strain>
    </source>
</reference>
<dbReference type="Pfam" id="PF02355">
    <property type="entry name" value="SecD_SecF_C"/>
    <property type="match status" value="1"/>
</dbReference>
<dbReference type="InterPro" id="IPR048634">
    <property type="entry name" value="SecD_SecF_C"/>
</dbReference>
<dbReference type="SUPFAM" id="SSF82866">
    <property type="entry name" value="Multidrug efflux transporter AcrB transmembrane domain"/>
    <property type="match status" value="1"/>
</dbReference>
<dbReference type="NCBIfam" id="TIGR00966">
    <property type="entry name" value="transloc_SecF"/>
    <property type="match status" value="1"/>
</dbReference>